<dbReference type="Gene3D" id="2.40.128.680">
    <property type="match status" value="1"/>
</dbReference>
<evidence type="ECO:0000313" key="2">
    <source>
        <dbReference type="EMBL" id="KZT20990.1"/>
    </source>
</evidence>
<dbReference type="GO" id="GO:0032299">
    <property type="term" value="C:ribonuclease H2 complex"/>
    <property type="evidence" value="ECO:0007669"/>
    <property type="project" value="InterPro"/>
</dbReference>
<feature type="region of interest" description="Disordered" evidence="1">
    <location>
        <begin position="145"/>
        <end position="190"/>
    </location>
</feature>
<accession>A0A165PG11</accession>
<feature type="region of interest" description="Disordered" evidence="1">
    <location>
        <begin position="90"/>
        <end position="110"/>
    </location>
</feature>
<protein>
    <submittedName>
        <fullName evidence="2">Uncharacterized protein</fullName>
    </submittedName>
</protein>
<organism evidence="2 3">
    <name type="scientific">Neolentinus lepideus HHB14362 ss-1</name>
    <dbReference type="NCBI Taxonomy" id="1314782"/>
    <lineage>
        <taxon>Eukaryota</taxon>
        <taxon>Fungi</taxon>
        <taxon>Dikarya</taxon>
        <taxon>Basidiomycota</taxon>
        <taxon>Agaricomycotina</taxon>
        <taxon>Agaricomycetes</taxon>
        <taxon>Gloeophyllales</taxon>
        <taxon>Gloeophyllaceae</taxon>
        <taxon>Neolentinus</taxon>
    </lineage>
</organism>
<dbReference type="GO" id="GO:0006401">
    <property type="term" value="P:RNA catabolic process"/>
    <property type="evidence" value="ECO:0007669"/>
    <property type="project" value="InterPro"/>
</dbReference>
<keyword evidence="3" id="KW-1185">Reference proteome</keyword>
<dbReference type="Pfam" id="PF08615">
    <property type="entry name" value="RNase_H2_suC"/>
    <property type="match status" value="1"/>
</dbReference>
<name>A0A165PG11_9AGAM</name>
<feature type="compositionally biased region" description="Basic and acidic residues" evidence="1">
    <location>
        <begin position="169"/>
        <end position="178"/>
    </location>
</feature>
<dbReference type="Proteomes" id="UP000076761">
    <property type="component" value="Unassembled WGS sequence"/>
</dbReference>
<feature type="compositionally biased region" description="Low complexity" evidence="1">
    <location>
        <begin position="92"/>
        <end position="110"/>
    </location>
</feature>
<dbReference type="AlphaFoldDB" id="A0A165PG11"/>
<sequence>MSTLSNLVFGRTTPSLPQCDPHLMPFHISYSGPAPINSYFMVKPVLSSFGERPKDPAREIAKAEVDSAVQYETFASKDVGGLDVDRTSEVETLPTASSSSTLVSGSSSTTLVENTGQDRYVSAFRGRSVYGLKVALPEGYTGILLRTPDKSDKRKANGEVTSVSRSTRRGRDSPRSREDTDEVDEGEMSPYLDELNNRALTATHTFPFFTLWHPDIPVDEGKDEFWRSLKEWTALSHEVR</sequence>
<dbReference type="EMBL" id="KV425612">
    <property type="protein sequence ID" value="KZT20990.1"/>
    <property type="molecule type" value="Genomic_DNA"/>
</dbReference>
<evidence type="ECO:0000256" key="1">
    <source>
        <dbReference type="SAM" id="MobiDB-lite"/>
    </source>
</evidence>
<dbReference type="InParanoid" id="A0A165PG11"/>
<reference evidence="2 3" key="1">
    <citation type="journal article" date="2016" name="Mol. Biol. Evol.">
        <title>Comparative Genomics of Early-Diverging Mushroom-Forming Fungi Provides Insights into the Origins of Lignocellulose Decay Capabilities.</title>
        <authorList>
            <person name="Nagy L.G."/>
            <person name="Riley R."/>
            <person name="Tritt A."/>
            <person name="Adam C."/>
            <person name="Daum C."/>
            <person name="Floudas D."/>
            <person name="Sun H."/>
            <person name="Yadav J.S."/>
            <person name="Pangilinan J."/>
            <person name="Larsson K.H."/>
            <person name="Matsuura K."/>
            <person name="Barry K."/>
            <person name="Labutti K."/>
            <person name="Kuo R."/>
            <person name="Ohm R.A."/>
            <person name="Bhattacharya S.S."/>
            <person name="Shirouzu T."/>
            <person name="Yoshinaga Y."/>
            <person name="Martin F.M."/>
            <person name="Grigoriev I.V."/>
            <person name="Hibbett D.S."/>
        </authorList>
    </citation>
    <scope>NUCLEOTIDE SEQUENCE [LARGE SCALE GENOMIC DNA]</scope>
    <source>
        <strain evidence="2 3">HHB14362 ss-1</strain>
    </source>
</reference>
<dbReference type="InterPro" id="IPR013924">
    <property type="entry name" value="RNase_H2_suC"/>
</dbReference>
<dbReference type="PANTHER" id="PTHR47204">
    <property type="entry name" value="OS02G0168900 PROTEIN"/>
    <property type="match status" value="1"/>
</dbReference>
<dbReference type="PANTHER" id="PTHR47204:SF1">
    <property type="entry name" value="RIBONUCLEASE H2 SUBUNIT C"/>
    <property type="match status" value="1"/>
</dbReference>
<feature type="compositionally biased region" description="Basic and acidic residues" evidence="1">
    <location>
        <begin position="147"/>
        <end position="157"/>
    </location>
</feature>
<dbReference type="STRING" id="1314782.A0A165PG11"/>
<evidence type="ECO:0000313" key="3">
    <source>
        <dbReference type="Proteomes" id="UP000076761"/>
    </source>
</evidence>
<gene>
    <name evidence="2" type="ORF">NEOLEDRAFT_1074386</name>
</gene>
<dbReference type="CDD" id="cd09271">
    <property type="entry name" value="RNase_H2-C"/>
    <property type="match status" value="1"/>
</dbReference>
<proteinExistence type="predicted"/>
<dbReference type="OrthoDB" id="6222486at2759"/>